<evidence type="ECO:0000313" key="1">
    <source>
        <dbReference type="EMBL" id="MBA0844739.1"/>
    </source>
</evidence>
<sequence length="116" mass="13130">MAENDSGSSGGSNLVDNLAGRPKRKRITIHIQSQVGSVGIFLLRILDGNRLAFKITPNLKPSKLFREYCQRKQYDLRTALFFHEGRGLLGKYIAAKVPFFASFPCSPICYNDFFFH</sequence>
<evidence type="ECO:0008006" key="3">
    <source>
        <dbReference type="Google" id="ProtNLM"/>
    </source>
</evidence>
<dbReference type="EMBL" id="JABFAE010342507">
    <property type="protein sequence ID" value="MBA0844739.1"/>
    <property type="molecule type" value="Genomic_DNA"/>
</dbReference>
<reference evidence="1 2" key="1">
    <citation type="journal article" date="2019" name="Genome Biol. Evol.">
        <title>Insights into the evolution of the New World diploid cottons (Gossypium, subgenus Houzingenia) based on genome sequencing.</title>
        <authorList>
            <person name="Grover C.E."/>
            <person name="Arick M.A. 2nd"/>
            <person name="Thrash A."/>
            <person name="Conover J.L."/>
            <person name="Sanders W.S."/>
            <person name="Peterson D.G."/>
            <person name="Frelichowski J.E."/>
            <person name="Scheffler J.A."/>
            <person name="Scheffler B.E."/>
            <person name="Wendel J.F."/>
        </authorList>
    </citation>
    <scope>NUCLEOTIDE SEQUENCE [LARGE SCALE GENOMIC DNA]</scope>
    <source>
        <strain evidence="1">6</strain>
        <tissue evidence="1">Leaf</tissue>
    </source>
</reference>
<comment type="caution">
    <text evidence="1">The sequence shown here is derived from an EMBL/GenBank/DDBJ whole genome shotgun (WGS) entry which is preliminary data.</text>
</comment>
<gene>
    <name evidence="1" type="ORF">Goarm_023339</name>
</gene>
<keyword evidence="2" id="KW-1185">Reference proteome</keyword>
<dbReference type="AlphaFoldDB" id="A0A7J9KER2"/>
<name>A0A7J9KER2_9ROSI</name>
<proteinExistence type="predicted"/>
<protein>
    <recommendedName>
        <fullName evidence="3">Rad60/SUMO-like domain-containing protein</fullName>
    </recommendedName>
</protein>
<dbReference type="Gene3D" id="3.10.20.90">
    <property type="entry name" value="Phosphatidylinositol 3-kinase Catalytic Subunit, Chain A, domain 1"/>
    <property type="match status" value="1"/>
</dbReference>
<organism evidence="1 2">
    <name type="scientific">Gossypium armourianum</name>
    <dbReference type="NCBI Taxonomy" id="34283"/>
    <lineage>
        <taxon>Eukaryota</taxon>
        <taxon>Viridiplantae</taxon>
        <taxon>Streptophyta</taxon>
        <taxon>Embryophyta</taxon>
        <taxon>Tracheophyta</taxon>
        <taxon>Spermatophyta</taxon>
        <taxon>Magnoliopsida</taxon>
        <taxon>eudicotyledons</taxon>
        <taxon>Gunneridae</taxon>
        <taxon>Pentapetalae</taxon>
        <taxon>rosids</taxon>
        <taxon>malvids</taxon>
        <taxon>Malvales</taxon>
        <taxon>Malvaceae</taxon>
        <taxon>Malvoideae</taxon>
        <taxon>Gossypium</taxon>
    </lineage>
</organism>
<accession>A0A7J9KER2</accession>
<dbReference type="Proteomes" id="UP000593575">
    <property type="component" value="Unassembled WGS sequence"/>
</dbReference>
<evidence type="ECO:0000313" key="2">
    <source>
        <dbReference type="Proteomes" id="UP000593575"/>
    </source>
</evidence>